<proteinExistence type="predicted"/>
<name>A0A812MZH7_9DINO</name>
<dbReference type="AlphaFoldDB" id="A0A812MZH7"/>
<accession>A0A812MZH7</accession>
<organism evidence="2 3">
    <name type="scientific">Symbiodinium natans</name>
    <dbReference type="NCBI Taxonomy" id="878477"/>
    <lineage>
        <taxon>Eukaryota</taxon>
        <taxon>Sar</taxon>
        <taxon>Alveolata</taxon>
        <taxon>Dinophyceae</taxon>
        <taxon>Suessiales</taxon>
        <taxon>Symbiodiniaceae</taxon>
        <taxon>Symbiodinium</taxon>
    </lineage>
</organism>
<dbReference type="OrthoDB" id="406469at2759"/>
<evidence type="ECO:0000313" key="2">
    <source>
        <dbReference type="EMBL" id="CAE7290968.1"/>
    </source>
</evidence>
<reference evidence="2" key="1">
    <citation type="submission" date="2021-02" db="EMBL/GenBank/DDBJ databases">
        <authorList>
            <person name="Dougan E. K."/>
            <person name="Rhodes N."/>
            <person name="Thang M."/>
            <person name="Chan C."/>
        </authorList>
    </citation>
    <scope>NUCLEOTIDE SEQUENCE</scope>
</reference>
<evidence type="ECO:0000256" key="1">
    <source>
        <dbReference type="SAM" id="SignalP"/>
    </source>
</evidence>
<dbReference type="Proteomes" id="UP000604046">
    <property type="component" value="Unassembled WGS sequence"/>
</dbReference>
<feature type="signal peptide" evidence="1">
    <location>
        <begin position="1"/>
        <end position="24"/>
    </location>
</feature>
<comment type="caution">
    <text evidence="2">The sequence shown here is derived from an EMBL/GenBank/DDBJ whole genome shotgun (WGS) entry which is preliminary data.</text>
</comment>
<sequence>MWPGPTGPNAWLRLVLVFTEVPLAANHARRFDSTEGPALAYCPPLVSIGALPPDCELETLLQEGMMLSFYGHVEEMEWALADASEAGRITSDIANAMLSFAESLSLMLCMGRFRCVYPTKEEFESAWNFSCEQLLSRAPPNFPWISTEPCSAGNELMEVMSLVMQRLRYNFGLPGRLARYPLDVAPACDGVKEPDVIQRWPFMSLNGTFGQYVVSTTQTPFMDIFDRFRELRQVMPSELIVVNLGAHDGACKDGAVVKDVANCAFDLGARGVAVEGLTLASTLEGRWKDVLVHVGYVSPANVTEIVGTALSRLAAKHVDLLKIDFDHADCFFAEALLRHGLAPAFMVVEYNRIFPPPIRFKERFSEAKAGRMGQSWMDGKRSQHWSGCSMQAWHDTAAAHGYELLQATLFDLTFLHQNVKHLDLGLDSLNGWPSSIFNTWLASAYCFAPSRRLYGHQAFASLDLRALPELPADDRCALAARWWSSEGQTSQSELYC</sequence>
<dbReference type="EMBL" id="CAJNDS010001946">
    <property type="protein sequence ID" value="CAE7290968.1"/>
    <property type="molecule type" value="Genomic_DNA"/>
</dbReference>
<gene>
    <name evidence="2" type="primary">ODA2</name>
    <name evidence="2" type="ORF">SNAT2548_LOCUS15346</name>
</gene>
<keyword evidence="1" id="KW-0732">Signal</keyword>
<feature type="chain" id="PRO_5032493294" evidence="1">
    <location>
        <begin position="25"/>
        <end position="496"/>
    </location>
</feature>
<protein>
    <submittedName>
        <fullName evidence="2">ODA2 protein</fullName>
    </submittedName>
</protein>
<evidence type="ECO:0000313" key="3">
    <source>
        <dbReference type="Proteomes" id="UP000604046"/>
    </source>
</evidence>
<keyword evidence="3" id="KW-1185">Reference proteome</keyword>